<proteinExistence type="inferred from homology"/>
<comment type="similarity">
    <text evidence="1">Belongs to the glycosyltransferase 15 family.</text>
</comment>
<gene>
    <name evidence="4" type="ORF">AAL_03314</name>
</gene>
<sequence length="443" mass="50505">MIKRTQCQLLSHIFVWLAEWLWLAILIFSSSHASSLSLPSLQPSDRPPRAALVTLANEDDLEPLLSSIYQLEDAFNRRFHYDWVFFSTEPLSDKFRQMTSNATSSTCVYELVKQGAVELKRLSNCCPEQDEATKTLREAQITVRGQLQSPRQIRRWSNGPFAQENRLQAYDWFWRIEPGTQFAFDVEFDVFRFMRDHNIAYGSNSGGFASIGTSSVSEQVRRFLDKHADLLHAEADVSWLLDSSADGGLAQATRFMKEVKAPMTRTLLRNEDAANTPAEAFAAWLRAFCTSGNTPKFEIGSLSFFRSSNHRILLEHFDGIEAGVYADLHDMLVPTISASMFLPQKSVWNLRRKDRSQSNLPKPPNSTPEPKLKLWHRVKKVLRNDSCLKVARPGQDFGRDGPLAFKDRFAVWDMIAEDFDRQETIPGLRSGNTVIDERNFALS</sequence>
<dbReference type="EMBL" id="AZGY01000006">
    <property type="protein sequence ID" value="KZZ97350.1"/>
    <property type="molecule type" value="Genomic_DNA"/>
</dbReference>
<name>A0A166PKE2_9HYPO</name>
<keyword evidence="5" id="KW-1185">Reference proteome</keyword>
<dbReference type="PANTHER" id="PTHR31121">
    <property type="entry name" value="ALPHA-1,2 MANNOSYLTRANSFERASE KTR1"/>
    <property type="match status" value="1"/>
</dbReference>
<accession>A0A166PKE2</accession>
<keyword evidence="3 4" id="KW-0808">Transferase</keyword>
<dbReference type="Pfam" id="PF01793">
    <property type="entry name" value="Glyco_transf_15"/>
    <property type="match status" value="1"/>
</dbReference>
<reference evidence="4 5" key="1">
    <citation type="journal article" date="2016" name="Genome Biol. Evol.">
        <title>Divergent and convergent evolution of fungal pathogenicity.</title>
        <authorList>
            <person name="Shang Y."/>
            <person name="Xiao G."/>
            <person name="Zheng P."/>
            <person name="Cen K."/>
            <person name="Zhan S."/>
            <person name="Wang C."/>
        </authorList>
    </citation>
    <scope>NUCLEOTIDE SEQUENCE [LARGE SCALE GENOMIC DNA]</scope>
    <source>
        <strain evidence="4 5">RCEF 2490</strain>
    </source>
</reference>
<dbReference type="InterPro" id="IPR002685">
    <property type="entry name" value="Glyco_trans_15"/>
</dbReference>
<dbReference type="AlphaFoldDB" id="A0A166PKE2"/>
<dbReference type="PANTHER" id="PTHR31121:SF7">
    <property type="entry name" value="MANNOSYLTRANSFERASE KTR4-RELATED"/>
    <property type="match status" value="1"/>
</dbReference>
<evidence type="ECO:0000313" key="4">
    <source>
        <dbReference type="EMBL" id="KZZ97350.1"/>
    </source>
</evidence>
<evidence type="ECO:0000256" key="3">
    <source>
        <dbReference type="ARBA" id="ARBA00022679"/>
    </source>
</evidence>
<dbReference type="OrthoDB" id="202470at2759"/>
<evidence type="ECO:0000256" key="2">
    <source>
        <dbReference type="ARBA" id="ARBA00022676"/>
    </source>
</evidence>
<dbReference type="GO" id="GO:0016020">
    <property type="term" value="C:membrane"/>
    <property type="evidence" value="ECO:0007669"/>
    <property type="project" value="InterPro"/>
</dbReference>
<evidence type="ECO:0000256" key="1">
    <source>
        <dbReference type="ARBA" id="ARBA00007677"/>
    </source>
</evidence>
<dbReference type="GO" id="GO:0000026">
    <property type="term" value="F:alpha-1,2-mannosyltransferase activity"/>
    <property type="evidence" value="ECO:0007669"/>
    <property type="project" value="TreeGrafter"/>
</dbReference>
<keyword evidence="2" id="KW-0328">Glycosyltransferase</keyword>
<dbReference type="InterPro" id="IPR029044">
    <property type="entry name" value="Nucleotide-diphossugar_trans"/>
</dbReference>
<comment type="caution">
    <text evidence="4">The sequence shown here is derived from an EMBL/GenBank/DDBJ whole genome shotgun (WGS) entry which is preliminary data.</text>
</comment>
<dbReference type="SUPFAM" id="SSF53448">
    <property type="entry name" value="Nucleotide-diphospho-sugar transferases"/>
    <property type="match status" value="1"/>
</dbReference>
<organism evidence="4 5">
    <name type="scientific">Moelleriella libera RCEF 2490</name>
    <dbReference type="NCBI Taxonomy" id="1081109"/>
    <lineage>
        <taxon>Eukaryota</taxon>
        <taxon>Fungi</taxon>
        <taxon>Dikarya</taxon>
        <taxon>Ascomycota</taxon>
        <taxon>Pezizomycotina</taxon>
        <taxon>Sordariomycetes</taxon>
        <taxon>Hypocreomycetidae</taxon>
        <taxon>Hypocreales</taxon>
        <taxon>Clavicipitaceae</taxon>
        <taxon>Moelleriella</taxon>
    </lineage>
</organism>
<dbReference type="STRING" id="1081109.A0A166PKE2"/>
<dbReference type="Gene3D" id="3.90.550.10">
    <property type="entry name" value="Spore Coat Polysaccharide Biosynthesis Protein SpsA, Chain A"/>
    <property type="match status" value="1"/>
</dbReference>
<dbReference type="GO" id="GO:0000032">
    <property type="term" value="P:cell wall mannoprotein biosynthetic process"/>
    <property type="evidence" value="ECO:0007669"/>
    <property type="project" value="TreeGrafter"/>
</dbReference>
<evidence type="ECO:0000313" key="5">
    <source>
        <dbReference type="Proteomes" id="UP000078544"/>
    </source>
</evidence>
<protein>
    <submittedName>
        <fullName evidence="4">Glycosyltransferase family 15 protein</fullName>
    </submittedName>
</protein>
<dbReference type="GO" id="GO:0005794">
    <property type="term" value="C:Golgi apparatus"/>
    <property type="evidence" value="ECO:0007669"/>
    <property type="project" value="TreeGrafter"/>
</dbReference>
<dbReference type="GO" id="GO:0006493">
    <property type="term" value="P:protein O-linked glycosylation"/>
    <property type="evidence" value="ECO:0007669"/>
    <property type="project" value="TreeGrafter"/>
</dbReference>
<dbReference type="Proteomes" id="UP000078544">
    <property type="component" value="Unassembled WGS sequence"/>
</dbReference>
<dbReference type="GO" id="GO:0006487">
    <property type="term" value="P:protein N-linked glycosylation"/>
    <property type="evidence" value="ECO:0007669"/>
    <property type="project" value="TreeGrafter"/>
</dbReference>